<sequence>MSCLTLINGSIRKLPILLRILVIGAISTALTYVLVGVLTGIFGFVYALVTNYTLWCVIPTAILIGICTGKGGKNGGGLQRSVSGIASVIGAFVVLWAISGIMKAMMGFVGMRVPIFVISMAVVSTAVHYGDIVRLAGSDKEKSEPVPERERA</sequence>
<reference evidence="2 3" key="1">
    <citation type="journal article" date="2019" name="Nat. Med.">
        <title>A library of human gut bacterial isolates paired with longitudinal multiomics data enables mechanistic microbiome research.</title>
        <authorList>
            <person name="Poyet M."/>
            <person name="Groussin M."/>
            <person name="Gibbons S.M."/>
            <person name="Avila-Pacheco J."/>
            <person name="Jiang X."/>
            <person name="Kearney S.M."/>
            <person name="Perrotta A.R."/>
            <person name="Berdy B."/>
            <person name="Zhao S."/>
            <person name="Lieberman T.D."/>
            <person name="Swanson P.K."/>
            <person name="Smith M."/>
            <person name="Roesemann S."/>
            <person name="Alexander J.E."/>
            <person name="Rich S.A."/>
            <person name="Livny J."/>
            <person name="Vlamakis H."/>
            <person name="Clish C."/>
            <person name="Bullock K."/>
            <person name="Deik A."/>
            <person name="Scott J."/>
            <person name="Pierce K.A."/>
            <person name="Xavier R.J."/>
            <person name="Alm E.J."/>
        </authorList>
    </citation>
    <scope>NUCLEOTIDE SEQUENCE [LARGE SCALE GENOMIC DNA]</scope>
    <source>
        <strain evidence="2 3">BIOML-A2</strain>
    </source>
</reference>
<dbReference type="Proteomes" id="UP000434475">
    <property type="component" value="Unassembled WGS sequence"/>
</dbReference>
<dbReference type="RefSeq" id="WP_108981675.1">
    <property type="nucleotide sequence ID" value="NZ_JAQLWY010000015.1"/>
</dbReference>
<evidence type="ECO:0000313" key="3">
    <source>
        <dbReference type="Proteomes" id="UP000434475"/>
    </source>
</evidence>
<keyword evidence="1" id="KW-0472">Membrane</keyword>
<feature type="transmembrane region" description="Helical" evidence="1">
    <location>
        <begin position="81"/>
        <end position="101"/>
    </location>
</feature>
<dbReference type="AlphaFoldDB" id="A0A6I2R4W7"/>
<gene>
    <name evidence="2" type="ORF">GKE97_13430</name>
</gene>
<evidence type="ECO:0000256" key="1">
    <source>
        <dbReference type="SAM" id="Phobius"/>
    </source>
</evidence>
<protein>
    <submittedName>
        <fullName evidence="2">Uncharacterized protein</fullName>
    </submittedName>
</protein>
<keyword evidence="1" id="KW-0812">Transmembrane</keyword>
<organism evidence="2 3">
    <name type="scientific">Flavonifractor plautii</name>
    <name type="common">Fusobacterium plautii</name>
    <dbReference type="NCBI Taxonomy" id="292800"/>
    <lineage>
        <taxon>Bacteria</taxon>
        <taxon>Bacillati</taxon>
        <taxon>Bacillota</taxon>
        <taxon>Clostridia</taxon>
        <taxon>Eubacteriales</taxon>
        <taxon>Oscillospiraceae</taxon>
        <taxon>Flavonifractor</taxon>
    </lineage>
</organism>
<evidence type="ECO:0000313" key="2">
    <source>
        <dbReference type="EMBL" id="MSB20513.1"/>
    </source>
</evidence>
<name>A0A6I2R4W7_FLAPL</name>
<comment type="caution">
    <text evidence="2">The sequence shown here is derived from an EMBL/GenBank/DDBJ whole genome shotgun (WGS) entry which is preliminary data.</text>
</comment>
<accession>A0A6I2R4W7</accession>
<feature type="transmembrane region" description="Helical" evidence="1">
    <location>
        <begin position="52"/>
        <end position="69"/>
    </location>
</feature>
<feature type="transmembrane region" description="Helical" evidence="1">
    <location>
        <begin position="20"/>
        <end position="46"/>
    </location>
</feature>
<feature type="transmembrane region" description="Helical" evidence="1">
    <location>
        <begin position="113"/>
        <end position="132"/>
    </location>
</feature>
<proteinExistence type="predicted"/>
<keyword evidence="1" id="KW-1133">Transmembrane helix</keyword>
<dbReference type="EMBL" id="WKPR01000013">
    <property type="protein sequence ID" value="MSB20513.1"/>
    <property type="molecule type" value="Genomic_DNA"/>
</dbReference>